<dbReference type="Pfam" id="PF01420">
    <property type="entry name" value="Methylase_S"/>
    <property type="match status" value="1"/>
</dbReference>
<reference evidence="7" key="1">
    <citation type="journal article" date="2019" name="Int. J. Syst. Evol. Microbiol.">
        <title>The Global Catalogue of Microorganisms (GCM) 10K type strain sequencing project: providing services to taxonomists for standard genome sequencing and annotation.</title>
        <authorList>
            <consortium name="The Broad Institute Genomics Platform"/>
            <consortium name="The Broad Institute Genome Sequencing Center for Infectious Disease"/>
            <person name="Wu L."/>
            <person name="Ma J."/>
        </authorList>
    </citation>
    <scope>NUCLEOTIDE SEQUENCE [LARGE SCALE GENOMIC DNA]</scope>
    <source>
        <strain evidence="7">CGMCC 4.7382</strain>
    </source>
</reference>
<dbReference type="EMBL" id="JBHTBH010000001">
    <property type="protein sequence ID" value="MFC7326232.1"/>
    <property type="molecule type" value="Genomic_DNA"/>
</dbReference>
<evidence type="ECO:0000313" key="6">
    <source>
        <dbReference type="EMBL" id="MFC7326232.1"/>
    </source>
</evidence>
<dbReference type="Gene3D" id="3.90.220.20">
    <property type="entry name" value="DNA methylase specificity domains"/>
    <property type="match status" value="2"/>
</dbReference>
<name>A0ABW2K8D6_9ACTN</name>
<evidence type="ECO:0000313" key="7">
    <source>
        <dbReference type="Proteomes" id="UP001596540"/>
    </source>
</evidence>
<keyword evidence="6" id="KW-0540">Nuclease</keyword>
<sequence>MSSGLDMALPESWSWSPLKFATTFLNRGTAPDYVDDGPVRVISQAANQATGIDWERARFHNYEGDPRKLKGYLVPDDVLINSTGTGTLGRVGYFAGDPSGLPCLADGHVTVARADRDVVDPRYLYYWLSSTAFQGYVYSALIVGATNQIELNRERLAGAPISLPPLDEQRRIVDFLDSETVRIDQLIAGQRRMVDVIEERRIAVTSHLVFGRDRDGDRRDSKIPSIGLIPSTWRVLRNKIIMREVMDLSDTGEEELLSVSHLTGVTPRSEKDVTMFLAESMVGYKRCQPGDLVINTLWAWMGALGVSQYPGILSPAYGIYRMTSDVMDGKYLDFLVRTPEYVTEMTRFSKGVWTSRLRLYPEAFLALSVPMPPRDEQAQIVNRIVSETYDQERLKSKLESFAKTLTERRQALITAAVTGQFDVTTASGRSPSGGAVV</sequence>
<comment type="subunit">
    <text evidence="4">The methyltransferase is composed of M and S polypeptides.</text>
</comment>
<keyword evidence="6" id="KW-0255">Endonuclease</keyword>
<dbReference type="SUPFAM" id="SSF116734">
    <property type="entry name" value="DNA methylase specificity domain"/>
    <property type="match status" value="2"/>
</dbReference>
<protein>
    <submittedName>
        <fullName evidence="6">Restriction endonuclease subunit S</fullName>
    </submittedName>
</protein>
<organism evidence="6 7">
    <name type="scientific">Marinactinospora rubrisoli</name>
    <dbReference type="NCBI Taxonomy" id="2715399"/>
    <lineage>
        <taxon>Bacteria</taxon>
        <taxon>Bacillati</taxon>
        <taxon>Actinomycetota</taxon>
        <taxon>Actinomycetes</taxon>
        <taxon>Streptosporangiales</taxon>
        <taxon>Nocardiopsidaceae</taxon>
        <taxon>Marinactinospora</taxon>
    </lineage>
</organism>
<evidence type="ECO:0000256" key="4">
    <source>
        <dbReference type="ARBA" id="ARBA00038652"/>
    </source>
</evidence>
<evidence type="ECO:0000256" key="1">
    <source>
        <dbReference type="ARBA" id="ARBA00010923"/>
    </source>
</evidence>
<dbReference type="InterPro" id="IPR000055">
    <property type="entry name" value="Restrct_endonuc_typeI_TRD"/>
</dbReference>
<dbReference type="PANTHER" id="PTHR43140">
    <property type="entry name" value="TYPE-1 RESTRICTION ENZYME ECOKI SPECIFICITY PROTEIN"/>
    <property type="match status" value="1"/>
</dbReference>
<dbReference type="GO" id="GO:0004519">
    <property type="term" value="F:endonuclease activity"/>
    <property type="evidence" value="ECO:0007669"/>
    <property type="project" value="UniProtKB-KW"/>
</dbReference>
<accession>A0ABW2K8D6</accession>
<comment type="caution">
    <text evidence="6">The sequence shown here is derived from an EMBL/GenBank/DDBJ whole genome shotgun (WGS) entry which is preliminary data.</text>
</comment>
<keyword evidence="7" id="KW-1185">Reference proteome</keyword>
<dbReference type="InterPro" id="IPR051212">
    <property type="entry name" value="Type-I_RE_S_subunit"/>
</dbReference>
<evidence type="ECO:0000259" key="5">
    <source>
        <dbReference type="Pfam" id="PF01420"/>
    </source>
</evidence>
<dbReference type="InterPro" id="IPR044946">
    <property type="entry name" value="Restrct_endonuc_typeI_TRD_sf"/>
</dbReference>
<dbReference type="RefSeq" id="WP_379868007.1">
    <property type="nucleotide sequence ID" value="NZ_JBHTBH010000001.1"/>
</dbReference>
<keyword evidence="2" id="KW-0680">Restriction system</keyword>
<dbReference type="PANTHER" id="PTHR43140:SF1">
    <property type="entry name" value="TYPE I RESTRICTION ENZYME ECOKI SPECIFICITY SUBUNIT"/>
    <property type="match status" value="1"/>
</dbReference>
<proteinExistence type="inferred from homology"/>
<dbReference type="Proteomes" id="UP001596540">
    <property type="component" value="Unassembled WGS sequence"/>
</dbReference>
<keyword evidence="3" id="KW-0238">DNA-binding</keyword>
<evidence type="ECO:0000256" key="3">
    <source>
        <dbReference type="ARBA" id="ARBA00023125"/>
    </source>
</evidence>
<feature type="domain" description="Type I restriction modification DNA specificity" evidence="5">
    <location>
        <begin position="56"/>
        <end position="178"/>
    </location>
</feature>
<gene>
    <name evidence="6" type="ORF">ACFQRF_00645</name>
</gene>
<keyword evidence="6" id="KW-0378">Hydrolase</keyword>
<evidence type="ECO:0000256" key="2">
    <source>
        <dbReference type="ARBA" id="ARBA00022747"/>
    </source>
</evidence>
<comment type="similarity">
    <text evidence="1">Belongs to the type-I restriction system S methylase family.</text>
</comment>